<sequence length="88" mass="10166">MLDEVEINDLVSEQDTIIVYAPFKAYNSVKQALDKLNITEYLISETRAVPIDKTIQINDEQTKLQLQTLLDKLDELEDVQDVYHNAEL</sequence>
<evidence type="ECO:0000256" key="1">
    <source>
        <dbReference type="ARBA" id="ARBA00023125"/>
    </source>
</evidence>
<protein>
    <submittedName>
        <fullName evidence="3">Transcriptional regulatory protein YebC</fullName>
    </submittedName>
</protein>
<dbReference type="SUPFAM" id="SSF75625">
    <property type="entry name" value="YebC-like"/>
    <property type="match status" value="1"/>
</dbReference>
<organism evidence="3">
    <name type="scientific">Mycoplasma feriruminatoris</name>
    <dbReference type="NCBI Taxonomy" id="1179777"/>
    <lineage>
        <taxon>Bacteria</taxon>
        <taxon>Bacillati</taxon>
        <taxon>Mycoplasmatota</taxon>
        <taxon>Mollicutes</taxon>
        <taxon>Mycoplasmataceae</taxon>
        <taxon>Mycoplasma</taxon>
    </lineage>
</organism>
<proteinExistence type="predicted"/>
<dbReference type="Gene3D" id="3.30.70.980">
    <property type="match status" value="1"/>
</dbReference>
<gene>
    <name evidence="3" type="primary">yebC</name>
    <name evidence="3" type="ORF">MF5293_00566</name>
</gene>
<evidence type="ECO:0000313" key="3">
    <source>
        <dbReference type="EMBL" id="VZR97959.1"/>
    </source>
</evidence>
<feature type="domain" description="TACO1/YebC-like second and third" evidence="2">
    <location>
        <begin position="4"/>
        <end position="86"/>
    </location>
</feature>
<accession>A0A654IIZ3</accession>
<dbReference type="AlphaFoldDB" id="A0A654IIZ3"/>
<reference evidence="3" key="1">
    <citation type="submission" date="2019-11" db="EMBL/GenBank/DDBJ databases">
        <authorList>
            <person name="Falquet L."/>
            <person name="Falquet L."/>
        </authorList>
    </citation>
    <scope>NUCLEOTIDE SEQUENCE</scope>
    <source>
        <strain evidence="3">G1650</strain>
    </source>
</reference>
<dbReference type="InterPro" id="IPR048300">
    <property type="entry name" value="TACO1_YebC-like_2nd/3rd_dom"/>
</dbReference>
<dbReference type="InterPro" id="IPR029072">
    <property type="entry name" value="YebC-like"/>
</dbReference>
<dbReference type="InterPro" id="IPR026564">
    <property type="entry name" value="Transcrip_reg_TACO1-like_dom3"/>
</dbReference>
<name>A0A654IIZ3_9MOLU</name>
<keyword evidence="1" id="KW-0238">DNA-binding</keyword>
<dbReference type="Pfam" id="PF01709">
    <property type="entry name" value="Transcrip_reg"/>
    <property type="match status" value="1"/>
</dbReference>
<dbReference type="EMBL" id="LR739234">
    <property type="protein sequence ID" value="VZR97959.1"/>
    <property type="molecule type" value="Genomic_DNA"/>
</dbReference>
<dbReference type="GO" id="GO:0003677">
    <property type="term" value="F:DNA binding"/>
    <property type="evidence" value="ECO:0007669"/>
    <property type="project" value="UniProtKB-KW"/>
</dbReference>
<evidence type="ECO:0000259" key="2">
    <source>
        <dbReference type="Pfam" id="PF01709"/>
    </source>
</evidence>